<gene>
    <name evidence="2 4" type="ORF">BDZ99DRAFT_112166</name>
</gene>
<evidence type="ECO:0000313" key="4">
    <source>
        <dbReference type="RefSeq" id="XP_033572018.1"/>
    </source>
</evidence>
<feature type="region of interest" description="Disordered" evidence="1">
    <location>
        <begin position="134"/>
        <end position="160"/>
    </location>
</feature>
<dbReference type="Proteomes" id="UP000504636">
    <property type="component" value="Unplaced"/>
</dbReference>
<keyword evidence="3" id="KW-1185">Reference proteome</keyword>
<dbReference type="AlphaFoldDB" id="A0A6A6YAM2"/>
<dbReference type="GeneID" id="54453317"/>
<dbReference type="RefSeq" id="XP_033572018.1">
    <property type="nucleotide sequence ID" value="XM_033712424.1"/>
</dbReference>
<proteinExistence type="predicted"/>
<evidence type="ECO:0000313" key="2">
    <source>
        <dbReference type="EMBL" id="KAF2805054.1"/>
    </source>
</evidence>
<reference evidence="4" key="2">
    <citation type="submission" date="2020-04" db="EMBL/GenBank/DDBJ databases">
        <authorList>
            <consortium name="NCBI Genome Project"/>
        </authorList>
    </citation>
    <scope>NUCLEOTIDE SEQUENCE</scope>
    <source>
        <strain evidence="4">CBS 304.34</strain>
    </source>
</reference>
<reference evidence="4" key="3">
    <citation type="submission" date="2025-04" db="UniProtKB">
        <authorList>
            <consortium name="RefSeq"/>
        </authorList>
    </citation>
    <scope>IDENTIFICATION</scope>
    <source>
        <strain evidence="4">CBS 304.34</strain>
    </source>
</reference>
<feature type="compositionally biased region" description="Basic and acidic residues" evidence="1">
    <location>
        <begin position="64"/>
        <end position="84"/>
    </location>
</feature>
<evidence type="ECO:0000313" key="3">
    <source>
        <dbReference type="Proteomes" id="UP000504636"/>
    </source>
</evidence>
<sequence>MPLDGVIVSAWLSDVQAASSRKRPRNPVPRQPRKRRALFEVAGNMNMEPESPLKSLARRRSPRKCVDAPKDTTRGRQAREERASGEAPLPEGKRGRTAGCDTALDNLTHPILSPSSSSQYTVAISANTASVEQAPWDVGSAGQKSKSSGRRPPSPTKTVSDMEMLDKPFRYCFHDKDEHPLPPEISSHWEVLETLCSNVGIIPAAIKVCCQPLRCSN</sequence>
<protein>
    <submittedName>
        <fullName evidence="2 4">Uncharacterized protein</fullName>
    </submittedName>
</protein>
<accession>A0A6A6YAM2</accession>
<evidence type="ECO:0000256" key="1">
    <source>
        <dbReference type="SAM" id="MobiDB-lite"/>
    </source>
</evidence>
<feature type="region of interest" description="Disordered" evidence="1">
    <location>
        <begin position="39"/>
        <end position="107"/>
    </location>
</feature>
<name>A0A6A6YAM2_9PEZI</name>
<dbReference type="EMBL" id="MU003710">
    <property type="protein sequence ID" value="KAF2805054.1"/>
    <property type="molecule type" value="Genomic_DNA"/>
</dbReference>
<organism evidence="2">
    <name type="scientific">Mytilinidion resinicola</name>
    <dbReference type="NCBI Taxonomy" id="574789"/>
    <lineage>
        <taxon>Eukaryota</taxon>
        <taxon>Fungi</taxon>
        <taxon>Dikarya</taxon>
        <taxon>Ascomycota</taxon>
        <taxon>Pezizomycotina</taxon>
        <taxon>Dothideomycetes</taxon>
        <taxon>Pleosporomycetidae</taxon>
        <taxon>Mytilinidiales</taxon>
        <taxon>Mytilinidiaceae</taxon>
        <taxon>Mytilinidion</taxon>
    </lineage>
</organism>
<reference evidence="2 4" key="1">
    <citation type="journal article" date="2020" name="Stud. Mycol.">
        <title>101 Dothideomycetes genomes: a test case for predicting lifestyles and emergence of pathogens.</title>
        <authorList>
            <person name="Haridas S."/>
            <person name="Albert R."/>
            <person name="Binder M."/>
            <person name="Bloem J."/>
            <person name="Labutti K."/>
            <person name="Salamov A."/>
            <person name="Andreopoulos B."/>
            <person name="Baker S."/>
            <person name="Barry K."/>
            <person name="Bills G."/>
            <person name="Bluhm B."/>
            <person name="Cannon C."/>
            <person name="Castanera R."/>
            <person name="Culley D."/>
            <person name="Daum C."/>
            <person name="Ezra D."/>
            <person name="Gonzalez J."/>
            <person name="Henrissat B."/>
            <person name="Kuo A."/>
            <person name="Liang C."/>
            <person name="Lipzen A."/>
            <person name="Lutzoni F."/>
            <person name="Magnuson J."/>
            <person name="Mondo S."/>
            <person name="Nolan M."/>
            <person name="Ohm R."/>
            <person name="Pangilinan J."/>
            <person name="Park H.-J."/>
            <person name="Ramirez L."/>
            <person name="Alfaro M."/>
            <person name="Sun H."/>
            <person name="Tritt A."/>
            <person name="Yoshinaga Y."/>
            <person name="Zwiers L.-H."/>
            <person name="Turgeon B."/>
            <person name="Goodwin S."/>
            <person name="Spatafora J."/>
            <person name="Crous P."/>
            <person name="Grigoriev I."/>
        </authorList>
    </citation>
    <scope>NUCLEOTIDE SEQUENCE</scope>
    <source>
        <strain evidence="2 4">CBS 304.34</strain>
    </source>
</reference>
<dbReference type="OrthoDB" id="3728830at2759"/>